<proteinExistence type="predicted"/>
<dbReference type="AlphaFoldDB" id="A0AAD4H768"/>
<organism evidence="3 4">
    <name type="scientific">Linnemannia exigua</name>
    <dbReference type="NCBI Taxonomy" id="604196"/>
    <lineage>
        <taxon>Eukaryota</taxon>
        <taxon>Fungi</taxon>
        <taxon>Fungi incertae sedis</taxon>
        <taxon>Mucoromycota</taxon>
        <taxon>Mortierellomycotina</taxon>
        <taxon>Mortierellomycetes</taxon>
        <taxon>Mortierellales</taxon>
        <taxon>Mortierellaceae</taxon>
        <taxon>Linnemannia</taxon>
    </lineage>
</organism>
<sequence>MTTSKNETPSDIPRLSTPSRFPKLEEANKKLFRSLIAKNDRTVFNAFATIQFRTIELMVPQDRQYPPKSIVATTTATSIPISGTLSTIPSSATSPARLSLFPQNVATPLLHVALPPPGTRLATAAQLAYCNQLIRTQLSPSSTETSVSTSLGESQQTSIDFILQDQEEQSKNSELTIKVIEEFIADNVKTPEKIAEVALLGPCLDQEYHRKLLNCFVGGFEAAKLLDIDLLQGLVQLVQCAEPDYLQPDDLVRILVVLRIRLQDTHQQTTKHPYYLTLALSRLLDVMVEGKVQDLSRVVDHEPLSALLGQLMESSDPYLKHQAGYAHQGLLHVPNDETCRQFVLRHAGNIAMGLLGVASVCNLDLNGILDGAGKLRDATVSALDIGAKVVGGAQSLYESGQSITASVKGGIFSGGRLLWYTALREAREHIQNGRLSDFNRLVFEAPCSGDVEFQWGVCQLLGEIAIDPQWDAFTRQHATEFLAELYTISNSNKELDSWILQILRQVVASPDAATSSHAQLLLQGLGTKGDTSKQTLYRNVMDGPLSPYPLQTHSPAPPSSPLLTRVQGVSDVEYDLHRLRMLRLKEGENALYIPPQAKPTLQATDDTLFPLMEKTLEFLTGSGQVFLLLGDSGGGKSIFNLQLEHTLWKDYKRGGAIPLHINLPAIDNPQQDMITKQLQQHHLFSDAQIQELRQSRQFVVICDGYDESQLKKNIYTTNLLNQPGQWKAKMVISCRGQYLGSDYCSHFQPICDRYRQPIDELFQEAVVTSFSRTQIEQYVKRFVQKLSQTFEATQAIWTVKDHMDKLKKIPKLIELVANPFLLTLALKALPRIVRDAQDLSTIRLTRVGLYDNFIEQWLCTDKRRLEDSTLSTEAQKTLEELLDAEFIQVGVNYQKDLAAAIFEHQRGNPVVHTGSLHRSILEYLFSRVMSDPFESFQFSAHIGSGSGTRESVESFVTHPMNQRNIVGDPSILQVLAERAELDPLFKARVRFNRADLHGIRIPGAEICGGHFDSADMQGANLSDVNLTKTWLRQANLNETTMTGVQFGELPYLEAGVVVAEW</sequence>
<feature type="domain" description="Arm-like repeat" evidence="2">
    <location>
        <begin position="165"/>
        <end position="517"/>
    </location>
</feature>
<dbReference type="Pfam" id="PF23948">
    <property type="entry name" value="ARM_5"/>
    <property type="match status" value="1"/>
</dbReference>
<evidence type="ECO:0000259" key="2">
    <source>
        <dbReference type="Pfam" id="PF23948"/>
    </source>
</evidence>
<dbReference type="SUPFAM" id="SSF141571">
    <property type="entry name" value="Pentapeptide repeat-like"/>
    <property type="match status" value="1"/>
</dbReference>
<protein>
    <recommendedName>
        <fullName evidence="2">Arm-like repeat domain-containing protein</fullName>
    </recommendedName>
</protein>
<dbReference type="Proteomes" id="UP001194580">
    <property type="component" value="Unassembled WGS sequence"/>
</dbReference>
<comment type="caution">
    <text evidence="3">The sequence shown here is derived from an EMBL/GenBank/DDBJ whole genome shotgun (WGS) entry which is preliminary data.</text>
</comment>
<accession>A0AAD4H768</accession>
<reference evidence="3" key="1">
    <citation type="journal article" date="2020" name="Fungal Divers.">
        <title>Resolving the Mortierellaceae phylogeny through synthesis of multi-gene phylogenetics and phylogenomics.</title>
        <authorList>
            <person name="Vandepol N."/>
            <person name="Liber J."/>
            <person name="Desiro A."/>
            <person name="Na H."/>
            <person name="Kennedy M."/>
            <person name="Barry K."/>
            <person name="Grigoriev I.V."/>
            <person name="Miller A.N."/>
            <person name="O'Donnell K."/>
            <person name="Stajich J.E."/>
            <person name="Bonito G."/>
        </authorList>
    </citation>
    <scope>NUCLEOTIDE SEQUENCE</scope>
    <source>
        <strain evidence="3">NRRL 28262</strain>
    </source>
</reference>
<dbReference type="InterPro" id="IPR027417">
    <property type="entry name" value="P-loop_NTPase"/>
</dbReference>
<keyword evidence="4" id="KW-1185">Reference proteome</keyword>
<dbReference type="Gene3D" id="3.40.50.300">
    <property type="entry name" value="P-loop containing nucleotide triphosphate hydrolases"/>
    <property type="match status" value="1"/>
</dbReference>
<evidence type="ECO:0000313" key="4">
    <source>
        <dbReference type="Proteomes" id="UP001194580"/>
    </source>
</evidence>
<dbReference type="InterPro" id="IPR056251">
    <property type="entry name" value="Arm_rpt_dom"/>
</dbReference>
<dbReference type="EMBL" id="JAAAIL010000317">
    <property type="protein sequence ID" value="KAG0276976.1"/>
    <property type="molecule type" value="Genomic_DNA"/>
</dbReference>
<gene>
    <name evidence="3" type="ORF">BGZ95_006730</name>
</gene>
<name>A0AAD4H768_9FUNG</name>
<dbReference type="Gene3D" id="2.160.20.80">
    <property type="entry name" value="E3 ubiquitin-protein ligase SopA"/>
    <property type="match status" value="1"/>
</dbReference>
<dbReference type="InterPro" id="IPR001646">
    <property type="entry name" value="5peptide_repeat"/>
</dbReference>
<evidence type="ECO:0000256" key="1">
    <source>
        <dbReference type="SAM" id="MobiDB-lite"/>
    </source>
</evidence>
<feature type="region of interest" description="Disordered" evidence="1">
    <location>
        <begin position="1"/>
        <end position="20"/>
    </location>
</feature>
<evidence type="ECO:0000313" key="3">
    <source>
        <dbReference type="EMBL" id="KAG0276976.1"/>
    </source>
</evidence>
<dbReference type="Pfam" id="PF00805">
    <property type="entry name" value="Pentapeptide"/>
    <property type="match status" value="1"/>
</dbReference>